<dbReference type="SMART" id="SM00707">
    <property type="entry name" value="RPEL"/>
    <property type="match status" value="3"/>
</dbReference>
<organism evidence="4">
    <name type="scientific">Schistosoma haematobium</name>
    <name type="common">Blood fluke</name>
    <dbReference type="NCBI Taxonomy" id="6185"/>
    <lineage>
        <taxon>Eukaryota</taxon>
        <taxon>Metazoa</taxon>
        <taxon>Spiralia</taxon>
        <taxon>Lophotrochozoa</taxon>
        <taxon>Platyhelminthes</taxon>
        <taxon>Trematoda</taxon>
        <taxon>Digenea</taxon>
        <taxon>Strigeidida</taxon>
        <taxon>Schistosomatoidea</taxon>
        <taxon>Schistosomatidae</taxon>
        <taxon>Schistosoma</taxon>
    </lineage>
</organism>
<reference evidence="4" key="1">
    <citation type="journal article" date="2012" name="Nat. Genet.">
        <title>Whole-genome sequence of Schistosoma haematobium.</title>
        <authorList>
            <person name="Young N.D."/>
            <person name="Jex A.R."/>
            <person name="Li B."/>
            <person name="Liu S."/>
            <person name="Yang L."/>
            <person name="Xiong Z."/>
            <person name="Li Y."/>
            <person name="Cantacessi C."/>
            <person name="Hall R.S."/>
            <person name="Xu X."/>
            <person name="Chen F."/>
            <person name="Wu X."/>
            <person name="Zerlotini A."/>
            <person name="Oliveira G."/>
            <person name="Hofmann A."/>
            <person name="Zhang G."/>
            <person name="Fang X."/>
            <person name="Kang Y."/>
            <person name="Campbell B.E."/>
            <person name="Loukas A."/>
            <person name="Ranganathan S."/>
            <person name="Rollinson D."/>
            <person name="Rinaldi G."/>
            <person name="Brindley P.J."/>
            <person name="Yang H."/>
            <person name="Wang J."/>
            <person name="Wang J."/>
            <person name="Gasser R.B."/>
        </authorList>
    </citation>
    <scope>NUCLEOTIDE SEQUENCE [LARGE SCALE GENOMIC DNA]</scope>
</reference>
<keyword evidence="2" id="KW-0677">Repeat</keyword>
<keyword evidence="3" id="KW-0009">Actin-binding</keyword>
<dbReference type="Gene3D" id="6.10.140.1750">
    <property type="match status" value="1"/>
</dbReference>
<dbReference type="PANTHER" id="PTHR12751:SF18">
    <property type="entry name" value="PHOSPHATASE AND ACTIN REGULATOR 1"/>
    <property type="match status" value="1"/>
</dbReference>
<comment type="similarity">
    <text evidence="1">Belongs to the phosphatase and actin regulator family.</text>
</comment>
<dbReference type="AlphaFoldDB" id="A0A095CF13"/>
<proteinExistence type="inferred from homology"/>
<name>A0A095CF13_SCHHA</name>
<dbReference type="GO" id="GO:0030036">
    <property type="term" value="P:actin cytoskeleton organization"/>
    <property type="evidence" value="ECO:0007669"/>
    <property type="project" value="TreeGrafter"/>
</dbReference>
<evidence type="ECO:0000313" key="4">
    <source>
        <dbReference type="EMBL" id="KGB41438.1"/>
    </source>
</evidence>
<evidence type="ECO:0000256" key="1">
    <source>
        <dbReference type="ARBA" id="ARBA00009795"/>
    </source>
</evidence>
<protein>
    <submittedName>
        <fullName evidence="4">Phosphatase and actin regulator 1</fullName>
    </submittedName>
</protein>
<sequence>MAAHTVFHSDSRVSNISTKQKRLAHMFLSPFRRLNQNGKKRPDKHSPSAELVGSCRVDLNTNGGLEILPDSACSNSESCSLESNYQPEKCSIPIVHLEPHVSPCYSTSVTQSHFTEADNPMSELNTYVGEQTTELASSIKQRLMTQSSQPLKKLNRIKKYITSHQVTYPQLTPVSRNVLTRISEISNQTNIDKSKINAVCYNKRNVKTSSPACNMMVVPISKSDLYLAGRLVNGETYSKSVFSSDSTDNLHCDSPASDLYVSSNNMKHCPNSMLCMYRSPSKCSKNSQSFMHSFQKDGKFPKPENSTAETCATLIDRNKVAECETDGICSSDSVEIITFNPSPILSTSKITHLSSSSPSPTNDTKAAETIPTVSQTLKYSHLSNRAYPFGKDCRFVFYNSDSDEEDAYNLSAPCQTITLLIKARQAHKDMWTKRADRINRFLACRPCREDLISKNIIPSTTLEARTELRIDIEASLERRLNQRPTTDELKQKNILHVDTEEVRNKIKEERKQILTRKLSFRPTVEELRRRKIIRFNDYVEVSEADAYDRRADKPWTRLTLRDKADIRKELNEFKATEMDVHADSRHHTRPPLHIEVYT</sequence>
<accession>A0A095CF13</accession>
<dbReference type="EMBL" id="KL251881">
    <property type="protein sequence ID" value="KGB41438.1"/>
    <property type="molecule type" value="Genomic_DNA"/>
</dbReference>
<evidence type="ECO:0000256" key="2">
    <source>
        <dbReference type="ARBA" id="ARBA00022737"/>
    </source>
</evidence>
<dbReference type="PROSITE" id="PS51073">
    <property type="entry name" value="RPEL"/>
    <property type="match status" value="2"/>
</dbReference>
<dbReference type="InterPro" id="IPR004018">
    <property type="entry name" value="RPEL_repeat"/>
</dbReference>
<evidence type="ECO:0000256" key="3">
    <source>
        <dbReference type="ARBA" id="ARBA00023203"/>
    </source>
</evidence>
<dbReference type="Pfam" id="PF02755">
    <property type="entry name" value="RPEL"/>
    <property type="match status" value="2"/>
</dbReference>
<dbReference type="GO" id="GO:0003779">
    <property type="term" value="F:actin binding"/>
    <property type="evidence" value="ECO:0007669"/>
    <property type="project" value="UniProtKB-KW"/>
</dbReference>
<dbReference type="Gene3D" id="6.10.140.2130">
    <property type="match status" value="1"/>
</dbReference>
<dbReference type="PANTHER" id="PTHR12751">
    <property type="entry name" value="PHOSPHATASE AND ACTIN REGULATOR PHACTR"/>
    <property type="match status" value="1"/>
</dbReference>
<gene>
    <name evidence="4" type="ORF">MS3_09956</name>
</gene>